<reference evidence="13" key="1">
    <citation type="submission" date="2013-01" db="EMBL/GenBank/DDBJ databases">
        <title>Draft Genome Sequence of a Mulberry Tree, Morus notabilis C.K. Schneid.</title>
        <authorList>
            <person name="He N."/>
            <person name="Zhao S."/>
        </authorList>
    </citation>
    <scope>NUCLEOTIDE SEQUENCE</scope>
</reference>
<dbReference type="KEGG" id="mnt:21384210"/>
<dbReference type="InterPro" id="IPR009439">
    <property type="entry name" value="RCC_reductase"/>
</dbReference>
<evidence type="ECO:0000256" key="2">
    <source>
        <dbReference type="ARBA" id="ARBA00005212"/>
    </source>
</evidence>
<dbReference type="EMBL" id="KE344179">
    <property type="protein sequence ID" value="EXB54409.1"/>
    <property type="molecule type" value="Genomic_DNA"/>
</dbReference>
<name>W9R4L2_9ROSA</name>
<evidence type="ECO:0000256" key="3">
    <source>
        <dbReference type="ARBA" id="ARBA00022528"/>
    </source>
</evidence>
<dbReference type="Proteomes" id="UP000030645">
    <property type="component" value="Unassembled WGS sequence"/>
</dbReference>
<dbReference type="EC" id="1.3.7.12" evidence="9"/>
<accession>W9R4L2</accession>
<evidence type="ECO:0000256" key="6">
    <source>
        <dbReference type="ARBA" id="ARBA00022946"/>
    </source>
</evidence>
<dbReference type="FunFam" id="3.40.1500.20:FF:000001">
    <property type="entry name" value="Red chlorophyll catabolite reductase, chloroplastic"/>
    <property type="match status" value="1"/>
</dbReference>
<keyword evidence="3" id="KW-0150">Chloroplast</keyword>
<evidence type="ECO:0000256" key="9">
    <source>
        <dbReference type="ARBA" id="ARBA00066855"/>
    </source>
</evidence>
<organism evidence="11 13">
    <name type="scientific">Morus notabilis</name>
    <dbReference type="NCBI Taxonomy" id="981085"/>
    <lineage>
        <taxon>Eukaryota</taxon>
        <taxon>Viridiplantae</taxon>
        <taxon>Streptophyta</taxon>
        <taxon>Embryophyta</taxon>
        <taxon>Tracheophyta</taxon>
        <taxon>Spermatophyta</taxon>
        <taxon>Magnoliopsida</taxon>
        <taxon>eudicotyledons</taxon>
        <taxon>Gunneridae</taxon>
        <taxon>Pentapetalae</taxon>
        <taxon>rosids</taxon>
        <taxon>fabids</taxon>
        <taxon>Rosales</taxon>
        <taxon>Moraceae</taxon>
        <taxon>Moreae</taxon>
        <taxon>Morus</taxon>
    </lineage>
</organism>
<dbReference type="GO" id="GO:0051743">
    <property type="term" value="F:red chlorophyll catabolite reductase activity"/>
    <property type="evidence" value="ECO:0007669"/>
    <property type="project" value="InterPro"/>
</dbReference>
<evidence type="ECO:0000313" key="11">
    <source>
        <dbReference type="EMBL" id="EXB54409.1"/>
    </source>
</evidence>
<evidence type="ECO:0000256" key="1">
    <source>
        <dbReference type="ARBA" id="ARBA00004229"/>
    </source>
</evidence>
<feature type="compositionally biased region" description="Low complexity" evidence="10">
    <location>
        <begin position="21"/>
        <end position="30"/>
    </location>
</feature>
<dbReference type="KEGG" id="mnt:21394345"/>
<evidence type="ECO:0000256" key="4">
    <source>
        <dbReference type="ARBA" id="ARBA00022640"/>
    </source>
</evidence>
<dbReference type="GO" id="GO:0015996">
    <property type="term" value="P:chlorophyll catabolic process"/>
    <property type="evidence" value="ECO:0007669"/>
    <property type="project" value="UniProtKB-KW"/>
</dbReference>
<evidence type="ECO:0000256" key="10">
    <source>
        <dbReference type="SAM" id="MobiDB-lite"/>
    </source>
</evidence>
<evidence type="ECO:0000256" key="8">
    <source>
        <dbReference type="ARBA" id="ARBA00050356"/>
    </source>
</evidence>
<dbReference type="STRING" id="981085.W9R4L2"/>
<gene>
    <name evidence="12" type="ORF">L484_000583</name>
    <name evidence="11" type="ORF">L484_011072</name>
</gene>
<proteinExistence type="predicted"/>
<keyword evidence="6" id="KW-0809">Transit peptide</keyword>
<dbReference type="EMBL" id="KE623799">
    <property type="protein sequence ID" value="EXC45891.1"/>
    <property type="molecule type" value="Genomic_DNA"/>
</dbReference>
<dbReference type="Pfam" id="PF06405">
    <property type="entry name" value="RCC_reductase"/>
    <property type="match status" value="1"/>
</dbReference>
<dbReference type="PANTHER" id="PTHR34685">
    <property type="entry name" value="RED CHLOROPHYLL CATABOLITE REDUCTASE, CHLOROPLASTIC"/>
    <property type="match status" value="1"/>
</dbReference>
<feature type="region of interest" description="Disordered" evidence="10">
    <location>
        <begin position="11"/>
        <end position="48"/>
    </location>
</feature>
<comment type="subcellular location">
    <subcellularLocation>
        <location evidence="1">Plastid</location>
        <location evidence="1">Chloroplast</location>
    </subcellularLocation>
</comment>
<sequence length="319" mass="35807">MAVINSCHCFHSLSSSPPPSSISGSLHSSPTPRPRISASTAPSHMDLHNQGRSKFMEFPYVSAPHKKLMVDLVSTVENRLDSQLFPCTLPHDVQSYHNQNGTSHASLHIRSGHKSSPIDFVLGSWIHCELPTGGALNITSLSTYLNSSTDAPNFLIEIIRNSPTSLIVILDLPPRKDLVLIPDYLKTFYEDTKLEAQRQLLEKVPEVKPYFSSSLYIRSVVSPTAIMVRIEAEAVERLEEIIEDYVDPISKEVLRIWLEQCACVKREVNDEAEKNYLQKRDKFVKTKTIEIDLASSLPRLFGPETADRVMAAVKKYFSS</sequence>
<protein>
    <recommendedName>
        <fullName evidence="9">red chlorophyll catabolite reductase</fullName>
        <ecNumber evidence="9">1.3.7.12</ecNumber>
    </recommendedName>
</protein>
<keyword evidence="13" id="KW-1185">Reference proteome</keyword>
<comment type="catalytic activity">
    <reaction evidence="8">
        <text>primary fluorescent chlorophyll catabolite + 2 oxidized [2Fe-2S]-[ferredoxin] = red chlorophyll catabolite + 2 reduced [2Fe-2S]-[ferredoxin] + 3 H(+)</text>
        <dbReference type="Rhea" id="RHEA:24752"/>
        <dbReference type="Rhea" id="RHEA-COMP:10000"/>
        <dbReference type="Rhea" id="RHEA-COMP:10001"/>
        <dbReference type="ChEBI" id="CHEBI:15378"/>
        <dbReference type="ChEBI" id="CHEBI:33737"/>
        <dbReference type="ChEBI" id="CHEBI:33738"/>
        <dbReference type="ChEBI" id="CHEBI:58716"/>
        <dbReference type="ChEBI" id="CHEBI:77670"/>
        <dbReference type="EC" id="1.3.7.12"/>
    </reaction>
    <physiologicalReaction direction="right-to-left" evidence="8">
        <dbReference type="Rhea" id="RHEA:24754"/>
    </physiologicalReaction>
</comment>
<evidence type="ECO:0000256" key="7">
    <source>
        <dbReference type="ARBA" id="ARBA00023002"/>
    </source>
</evidence>
<dbReference type="eggNOG" id="ENOG502QSTY">
    <property type="taxonomic scope" value="Eukaryota"/>
</dbReference>
<reference evidence="11" key="2">
    <citation type="submission" date="2013-06" db="EMBL/GenBank/DDBJ databases">
        <title>Draft Genome Sequence of a Mulberry Tree, Morus notabilis C.K. Schn.</title>
        <authorList>
            <person name="He N."/>
            <person name="Zhao S."/>
        </authorList>
    </citation>
    <scope>NUCLEOTIDE SEQUENCE</scope>
</reference>
<keyword evidence="5" id="KW-0881">Chlorophyll catabolism</keyword>
<dbReference type="GO" id="GO:0009507">
    <property type="term" value="C:chloroplast"/>
    <property type="evidence" value="ECO:0007669"/>
    <property type="project" value="UniProtKB-SubCell"/>
</dbReference>
<comment type="pathway">
    <text evidence="2">Porphyrin-containing compound metabolism; chlorophyll degradation.</text>
</comment>
<evidence type="ECO:0000313" key="12">
    <source>
        <dbReference type="EMBL" id="EXC45891.1"/>
    </source>
</evidence>
<dbReference type="OrthoDB" id="26525at2759"/>
<keyword evidence="7" id="KW-0560">Oxidoreductase</keyword>
<dbReference type="Gene3D" id="3.40.1500.20">
    <property type="match status" value="1"/>
</dbReference>
<dbReference type="AlphaFoldDB" id="W9R4L2"/>
<keyword evidence="4" id="KW-0934">Plastid</keyword>
<dbReference type="PANTHER" id="PTHR34685:SF2">
    <property type="entry name" value="RED CHLOROPHYLL CATABOLITE REDUCTASE, CHLOROPLASTIC"/>
    <property type="match status" value="1"/>
</dbReference>
<evidence type="ECO:0000313" key="13">
    <source>
        <dbReference type="Proteomes" id="UP000030645"/>
    </source>
</evidence>
<evidence type="ECO:0000256" key="5">
    <source>
        <dbReference type="ARBA" id="ARBA00022817"/>
    </source>
</evidence>